<gene>
    <name evidence="1" type="ORF">FWK35_00028306</name>
</gene>
<proteinExistence type="predicted"/>
<evidence type="ECO:0000313" key="1">
    <source>
        <dbReference type="EMBL" id="KAF0716822.1"/>
    </source>
</evidence>
<protein>
    <submittedName>
        <fullName evidence="1">Uncharacterized protein</fullName>
    </submittedName>
</protein>
<reference evidence="1 2" key="1">
    <citation type="submission" date="2019-08" db="EMBL/GenBank/DDBJ databases">
        <title>Whole genome of Aphis craccivora.</title>
        <authorList>
            <person name="Voronova N.V."/>
            <person name="Shulinski R.S."/>
            <person name="Bandarenka Y.V."/>
            <person name="Zhorov D.G."/>
            <person name="Warner D."/>
        </authorList>
    </citation>
    <scope>NUCLEOTIDE SEQUENCE [LARGE SCALE GENOMIC DNA]</scope>
    <source>
        <strain evidence="1">180601</strain>
        <tissue evidence="1">Whole Body</tissue>
    </source>
</reference>
<comment type="caution">
    <text evidence="1">The sequence shown here is derived from an EMBL/GenBank/DDBJ whole genome shotgun (WGS) entry which is preliminary data.</text>
</comment>
<sequence length="239" mass="27337">MRKILCLLTNRSLRKWLQLLDVLCELNENVLAILKTKFIGADPKQIDRDKKPRLAPKLNSIHFKLPPFSPMCVCLATQALSHTVRSGIMTLVGLNKMSKGNYDIDACQFLTKLYEIKVLSLIMKTTVNQTHQVNDKTDENYIHSLIDNHLSPTNIQSILMDEHNSSAVSYVTGWVCNNLEHSDYIDKITNRKSKDFSVTYSQDNMFIDVRTWSMFACLSHNLAQNKFYPTDNSCCTLCP</sequence>
<dbReference type="AlphaFoldDB" id="A0A6G0VZZ4"/>
<dbReference type="OrthoDB" id="7440550at2759"/>
<dbReference type="Proteomes" id="UP000478052">
    <property type="component" value="Unassembled WGS sequence"/>
</dbReference>
<name>A0A6G0VZZ4_APHCR</name>
<feature type="non-terminal residue" evidence="1">
    <location>
        <position position="239"/>
    </location>
</feature>
<organism evidence="1 2">
    <name type="scientific">Aphis craccivora</name>
    <name type="common">Cowpea aphid</name>
    <dbReference type="NCBI Taxonomy" id="307492"/>
    <lineage>
        <taxon>Eukaryota</taxon>
        <taxon>Metazoa</taxon>
        <taxon>Ecdysozoa</taxon>
        <taxon>Arthropoda</taxon>
        <taxon>Hexapoda</taxon>
        <taxon>Insecta</taxon>
        <taxon>Pterygota</taxon>
        <taxon>Neoptera</taxon>
        <taxon>Paraneoptera</taxon>
        <taxon>Hemiptera</taxon>
        <taxon>Sternorrhyncha</taxon>
        <taxon>Aphidomorpha</taxon>
        <taxon>Aphidoidea</taxon>
        <taxon>Aphididae</taxon>
        <taxon>Aphidini</taxon>
        <taxon>Aphis</taxon>
        <taxon>Aphis</taxon>
    </lineage>
</organism>
<accession>A0A6G0VZZ4</accession>
<dbReference type="EMBL" id="VUJU01009928">
    <property type="protein sequence ID" value="KAF0716822.1"/>
    <property type="molecule type" value="Genomic_DNA"/>
</dbReference>
<keyword evidence="2" id="KW-1185">Reference proteome</keyword>
<evidence type="ECO:0000313" key="2">
    <source>
        <dbReference type="Proteomes" id="UP000478052"/>
    </source>
</evidence>